<dbReference type="InterPro" id="IPR001123">
    <property type="entry name" value="LeuE-type"/>
</dbReference>
<reference evidence="7 8" key="1">
    <citation type="submission" date="2018-12" db="EMBL/GenBank/DDBJ databases">
        <authorList>
            <consortium name="Pathogen Informatics"/>
        </authorList>
    </citation>
    <scope>NUCLEOTIDE SEQUENCE [LARGE SCALE GENOMIC DNA]</scope>
    <source>
        <strain evidence="7 8">NCTC7357</strain>
    </source>
</reference>
<dbReference type="PANTHER" id="PTHR30086">
    <property type="entry name" value="ARGININE EXPORTER PROTEIN ARGO"/>
    <property type="match status" value="1"/>
</dbReference>
<evidence type="ECO:0000256" key="5">
    <source>
        <dbReference type="ARBA" id="ARBA00023136"/>
    </source>
</evidence>
<evidence type="ECO:0000256" key="3">
    <source>
        <dbReference type="ARBA" id="ARBA00022692"/>
    </source>
</evidence>
<comment type="subcellular location">
    <subcellularLocation>
        <location evidence="1">Cell membrane</location>
        <topology evidence="1">Multi-pass membrane protein</topology>
    </subcellularLocation>
</comment>
<feature type="transmembrane region" description="Helical" evidence="6">
    <location>
        <begin position="53"/>
        <end position="76"/>
    </location>
</feature>
<keyword evidence="4 6" id="KW-1133">Transmembrane helix</keyword>
<sequence>MLSSLSFLPFLPSLSGLSGLLPFLLFAFVASITPGPTNILLLSNSARYGFRAALPIVLGACVAAAGIVMLVGSGLGRTLMEVPGLPSAMRWAGVIWLSYLAWQIFRAPAPSLDPQTDTSHRRLGLLGAASLQLVNPKTWMMALVVVSVFAGNGSERQGQVLYLSLVFFLVSLPCLGTWALLGAGSARLLRSPRAMQRFNRGMALLLLASAWASLWA</sequence>
<evidence type="ECO:0000313" key="8">
    <source>
        <dbReference type="Proteomes" id="UP000277437"/>
    </source>
</evidence>
<dbReference type="AlphaFoldDB" id="A0AAX3FSS3"/>
<accession>A0AAX3FSS3</accession>
<evidence type="ECO:0000256" key="1">
    <source>
        <dbReference type="ARBA" id="ARBA00004651"/>
    </source>
</evidence>
<keyword evidence="5 6" id="KW-0472">Membrane</keyword>
<evidence type="ECO:0000256" key="4">
    <source>
        <dbReference type="ARBA" id="ARBA00022989"/>
    </source>
</evidence>
<evidence type="ECO:0000256" key="2">
    <source>
        <dbReference type="ARBA" id="ARBA00022475"/>
    </source>
</evidence>
<proteinExistence type="predicted"/>
<gene>
    <name evidence="7" type="primary">eamB_1</name>
    <name evidence="7" type="ORF">NCTC7357_00601</name>
</gene>
<protein>
    <submittedName>
        <fullName evidence="7">Translocator protein, LysE family</fullName>
    </submittedName>
</protein>
<dbReference type="EMBL" id="LR134334">
    <property type="protein sequence ID" value="VEF72367.1"/>
    <property type="molecule type" value="Genomic_DNA"/>
</dbReference>
<dbReference type="PANTHER" id="PTHR30086:SF20">
    <property type="entry name" value="ARGININE EXPORTER PROTEIN ARGO-RELATED"/>
    <property type="match status" value="1"/>
</dbReference>
<evidence type="ECO:0000313" key="7">
    <source>
        <dbReference type="EMBL" id="VEF72367.1"/>
    </source>
</evidence>
<name>A0AAX3FSS3_9PSED</name>
<feature type="transmembrane region" description="Helical" evidence="6">
    <location>
        <begin position="161"/>
        <end position="186"/>
    </location>
</feature>
<dbReference type="Pfam" id="PF01810">
    <property type="entry name" value="LysE"/>
    <property type="match status" value="1"/>
</dbReference>
<dbReference type="RefSeq" id="WP_124324523.1">
    <property type="nucleotide sequence ID" value="NZ_CP118137.1"/>
</dbReference>
<keyword evidence="2" id="KW-1003">Cell membrane</keyword>
<organism evidence="7 8">
    <name type="scientific">Pseudomonas chlororaphis</name>
    <dbReference type="NCBI Taxonomy" id="587753"/>
    <lineage>
        <taxon>Bacteria</taxon>
        <taxon>Pseudomonadati</taxon>
        <taxon>Pseudomonadota</taxon>
        <taxon>Gammaproteobacteria</taxon>
        <taxon>Pseudomonadales</taxon>
        <taxon>Pseudomonadaceae</taxon>
        <taxon>Pseudomonas</taxon>
    </lineage>
</organism>
<dbReference type="GO" id="GO:0015171">
    <property type="term" value="F:amino acid transmembrane transporter activity"/>
    <property type="evidence" value="ECO:0007669"/>
    <property type="project" value="TreeGrafter"/>
</dbReference>
<feature type="transmembrane region" description="Helical" evidence="6">
    <location>
        <begin position="125"/>
        <end position="149"/>
    </location>
</feature>
<dbReference type="Proteomes" id="UP000277437">
    <property type="component" value="Chromosome"/>
</dbReference>
<feature type="transmembrane region" description="Helical" evidence="6">
    <location>
        <begin position="198"/>
        <end position="215"/>
    </location>
</feature>
<evidence type="ECO:0000256" key="6">
    <source>
        <dbReference type="SAM" id="Phobius"/>
    </source>
</evidence>
<dbReference type="GO" id="GO:0005886">
    <property type="term" value="C:plasma membrane"/>
    <property type="evidence" value="ECO:0007669"/>
    <property type="project" value="UniProtKB-SubCell"/>
</dbReference>
<feature type="transmembrane region" description="Helical" evidence="6">
    <location>
        <begin position="88"/>
        <end position="105"/>
    </location>
</feature>
<dbReference type="GO" id="GO:0033228">
    <property type="term" value="P:cysteine export across plasma membrane"/>
    <property type="evidence" value="ECO:0007669"/>
    <property type="project" value="TreeGrafter"/>
</dbReference>
<feature type="transmembrane region" description="Helical" evidence="6">
    <location>
        <begin position="20"/>
        <end position="41"/>
    </location>
</feature>
<keyword evidence="3 6" id="KW-0812">Transmembrane</keyword>